<evidence type="ECO:0000313" key="3">
    <source>
        <dbReference type="Proteomes" id="UP000610124"/>
    </source>
</evidence>
<dbReference type="EMBL" id="BMUB01000004">
    <property type="protein sequence ID" value="GGU68819.1"/>
    <property type="molecule type" value="Genomic_DNA"/>
</dbReference>
<organism evidence="2 3">
    <name type="scientific">Kitasatospora aureofaciens</name>
    <name type="common">Streptomyces aureofaciens</name>
    <dbReference type="NCBI Taxonomy" id="1894"/>
    <lineage>
        <taxon>Bacteria</taxon>
        <taxon>Bacillati</taxon>
        <taxon>Actinomycetota</taxon>
        <taxon>Actinomycetes</taxon>
        <taxon>Kitasatosporales</taxon>
        <taxon>Streptomycetaceae</taxon>
        <taxon>Kitasatospora</taxon>
    </lineage>
</organism>
<dbReference type="AlphaFoldDB" id="A0A8H9HJ28"/>
<accession>A0A8H9HJ28</accession>
<comment type="caution">
    <text evidence="2">The sequence shown here is derived from an EMBL/GenBank/DDBJ whole genome shotgun (WGS) entry which is preliminary data.</text>
</comment>
<protein>
    <submittedName>
        <fullName evidence="2">Uncharacterized protein</fullName>
    </submittedName>
</protein>
<evidence type="ECO:0000313" key="2">
    <source>
        <dbReference type="EMBL" id="GGU68819.1"/>
    </source>
</evidence>
<evidence type="ECO:0000256" key="1">
    <source>
        <dbReference type="SAM" id="MobiDB-lite"/>
    </source>
</evidence>
<gene>
    <name evidence="2" type="ORF">GCM10010502_19840</name>
</gene>
<sequence length="340" mass="35776">MARVRPDRDTRLPAVRTKGERAGVEVFECRGCGTALTGPLSRVPFPVYAGIPYGNGVAMPVLMESGTYALGIDLLDPADEGENEGSVLLAPGDAAGTRLIPGRNEGNCCGLDGYGGPNLACAGCGRPVAARIDECSAWQATWLEPDAARRVPAGPPRPVADWASVAGRWRAAALVEADGSRSIRWDVEAAVTLAHLVSAADGAPLALAPGPLAQAFRGLLGQLPPPQARPARRAALAGPGRPLPRPLPDIAVVPRHPQTGEPWPTPPGVAAAPLAAEYWAALAFHDERELAPATGRLPPGVERDDPLPPHPLYAGYLDRWVFRAVLNRLNGVDDTQDDHR</sequence>
<proteinExistence type="predicted"/>
<reference evidence="2" key="1">
    <citation type="journal article" date="2014" name="Int. J. Syst. Evol. Microbiol.">
        <title>Complete genome sequence of Corynebacterium casei LMG S-19264T (=DSM 44701T), isolated from a smear-ripened cheese.</title>
        <authorList>
            <consortium name="US DOE Joint Genome Institute (JGI-PGF)"/>
            <person name="Walter F."/>
            <person name="Albersmeier A."/>
            <person name="Kalinowski J."/>
            <person name="Ruckert C."/>
        </authorList>
    </citation>
    <scope>NUCLEOTIDE SEQUENCE</scope>
    <source>
        <strain evidence="2">JCM 4434</strain>
    </source>
</reference>
<reference evidence="2" key="2">
    <citation type="submission" date="2020-09" db="EMBL/GenBank/DDBJ databases">
        <authorList>
            <person name="Sun Q."/>
            <person name="Ohkuma M."/>
        </authorList>
    </citation>
    <scope>NUCLEOTIDE SEQUENCE</scope>
    <source>
        <strain evidence="2">JCM 4434</strain>
    </source>
</reference>
<name>A0A8H9HJ28_KITAU</name>
<feature type="region of interest" description="Disordered" evidence="1">
    <location>
        <begin position="227"/>
        <end position="246"/>
    </location>
</feature>
<dbReference type="Proteomes" id="UP000610124">
    <property type="component" value="Unassembled WGS sequence"/>
</dbReference>